<dbReference type="PROSITE" id="PS50005">
    <property type="entry name" value="TPR"/>
    <property type="match status" value="1"/>
</dbReference>
<dbReference type="Pfam" id="PF13424">
    <property type="entry name" value="TPR_12"/>
    <property type="match status" value="3"/>
</dbReference>
<evidence type="ECO:0000256" key="1">
    <source>
        <dbReference type="ARBA" id="ARBA00004245"/>
    </source>
</evidence>
<evidence type="ECO:0000256" key="10">
    <source>
        <dbReference type="PROSITE-ProRule" id="PRU00339"/>
    </source>
</evidence>
<evidence type="ECO:0000256" key="4">
    <source>
        <dbReference type="ARBA" id="ARBA00022701"/>
    </source>
</evidence>
<protein>
    <submittedName>
        <fullName evidence="12">Uncharacterized protein</fullName>
    </submittedName>
</protein>
<dbReference type="InterPro" id="IPR011990">
    <property type="entry name" value="TPR-like_helical_dom_sf"/>
</dbReference>
<dbReference type="GO" id="GO:0005737">
    <property type="term" value="C:cytoplasm"/>
    <property type="evidence" value="ECO:0007669"/>
    <property type="project" value="TreeGrafter"/>
</dbReference>
<keyword evidence="6 10" id="KW-0802">TPR repeat</keyword>
<dbReference type="Gene3D" id="3.40.50.300">
    <property type="entry name" value="P-loop containing nucleotide triphosphate hydrolases"/>
    <property type="match status" value="1"/>
</dbReference>
<dbReference type="GO" id="GO:0007018">
    <property type="term" value="P:microtubule-based movement"/>
    <property type="evidence" value="ECO:0007669"/>
    <property type="project" value="TreeGrafter"/>
</dbReference>
<dbReference type="SUPFAM" id="SSF48452">
    <property type="entry name" value="TPR-like"/>
    <property type="match status" value="2"/>
</dbReference>
<keyword evidence="9" id="KW-0206">Cytoskeleton</keyword>
<dbReference type="PANTHER" id="PTHR45783">
    <property type="entry name" value="KINESIN LIGHT CHAIN"/>
    <property type="match status" value="1"/>
</dbReference>
<organism evidence="12 13">
    <name type="scientific">Astrephomene gubernaculifera</name>
    <dbReference type="NCBI Taxonomy" id="47775"/>
    <lineage>
        <taxon>Eukaryota</taxon>
        <taxon>Viridiplantae</taxon>
        <taxon>Chlorophyta</taxon>
        <taxon>core chlorophytes</taxon>
        <taxon>Chlorophyceae</taxon>
        <taxon>CS clade</taxon>
        <taxon>Chlamydomonadales</taxon>
        <taxon>Astrephomenaceae</taxon>
        <taxon>Astrephomene</taxon>
    </lineage>
</organism>
<evidence type="ECO:0000256" key="5">
    <source>
        <dbReference type="ARBA" id="ARBA00022737"/>
    </source>
</evidence>
<feature type="compositionally biased region" description="Basic and acidic residues" evidence="11">
    <location>
        <begin position="1"/>
        <end position="22"/>
    </location>
</feature>
<dbReference type="GO" id="GO:0005871">
    <property type="term" value="C:kinesin complex"/>
    <property type="evidence" value="ECO:0007669"/>
    <property type="project" value="InterPro"/>
</dbReference>
<evidence type="ECO:0000256" key="6">
    <source>
        <dbReference type="ARBA" id="ARBA00022803"/>
    </source>
</evidence>
<dbReference type="SUPFAM" id="SSF52540">
    <property type="entry name" value="P-loop containing nucleoside triphosphate hydrolases"/>
    <property type="match status" value="1"/>
</dbReference>
<comment type="similarity">
    <text evidence="2">Belongs to the kinesin light chain family.</text>
</comment>
<dbReference type="InterPro" id="IPR019734">
    <property type="entry name" value="TPR_rpt"/>
</dbReference>
<dbReference type="AlphaFoldDB" id="A0AAD3DSP0"/>
<sequence>MGGGQSKDRQHEKSLDSAEDPRSAGSKKLKERVMEGLDVASNFLEAAKPMIPFPGDVVAGSLVAFMRLVSQAVTDQDNLARLQERAVDLYDLIMEKHPPHVLPGAATTQQPQQGPVPNAYKKLMSHFHALLEELIEYAREFSSQGWLHRFLSGNYHRRRYERYAEQLRNLTISAQFAVTLEEAKNNAEMRAKMDEMMSLMKSQMAYVDHSAKALAAMEELGGLDAVMANEDKIQAVADKMDMGQKLTYMFIKHAIADMQASMVKDGDKGFHRIIRHMQLRIFWHTFFNGQWHVPWRLWWSEFPSGLEEVHLDPGYVLELCNMLESDEAKQAFQQQVERFDTDIVSVDELKLAFPPGVDLLQRVRQLIAVTVAGSSGHSRDRYSEVPVSGSSTPVFACAVIEPPLTPAGSSEATPSHTRRQYDAVAKCRLPELDPLYKGRDADAELMVRLLKEQAAAQRGVCLLGGAGLGKSSLAVDVGWRLAKEGACPGGAYFCDLREVSSVEDALMRIMQAVGSATPPTGDDALLNLLAWLRSTSASCGGDVLLVVDNAEDVLQADGGRGEGFRDVMAQVCKAAMVLVTSRAPMAGPSPSGGSSNSSFIDHPLRGVERGPSRELVASLWGGASPLAAADVDVLLYMCRGVPLLLRTCADALAHGRVTLAALKAALTNTSNDGATALHLALASLPLSQQLRLVQLTVFPSQFDEESAAVVVNGDSRDVSRVRAQLAVLYSHGLVVRNVADGTYSLHMAVRTTAAGLGTGLASAAASVSGAAASSNGATSSGQQRHQQYQQFTRALTTARERFIGHVMAAFTEWGRLYMTPDALLALRLARQRVPDFLTAVQIAAAEAATAPKLLELVLQSATRELQSLLLAVGGVLTPTFYDTWHRLEAAANALRDGPLAPCLANFESMLGGEAAHRRALDLRTKVLGVEHPDTISSLSYLASCIQNQSEAEPMYQRVQELSTKVLGEDHPFTIRSINSLANCIINRGKYSAAEPLYRQALNLSTKVLGLKHPDTISFTHNLANCLLNQRKYGEAEPMYKQALELHTKVLGAEHPHTIRSLNSLAICIDSQGNYDEAEPLYRRALDLSTKVLGMKHPDTITSINNLASCINNQHKFSEAEPMYRRALKLSNKVLGTRHPYSITCIYNLARCIHIQGKYGEAVPMYRLALELRTKVLGAEHPNTKQTARNLELCVHAI</sequence>
<keyword evidence="5" id="KW-0677">Repeat</keyword>
<dbReference type="Gene3D" id="1.25.40.10">
    <property type="entry name" value="Tetratricopeptide repeat domain"/>
    <property type="match status" value="2"/>
</dbReference>
<dbReference type="GO" id="GO:0019894">
    <property type="term" value="F:kinesin binding"/>
    <property type="evidence" value="ECO:0007669"/>
    <property type="project" value="TreeGrafter"/>
</dbReference>
<dbReference type="InterPro" id="IPR002151">
    <property type="entry name" value="Kinesin_light"/>
</dbReference>
<dbReference type="EMBL" id="BMAR01000018">
    <property type="protein sequence ID" value="GFR47384.1"/>
    <property type="molecule type" value="Genomic_DNA"/>
</dbReference>
<proteinExistence type="inferred from homology"/>
<evidence type="ECO:0000256" key="3">
    <source>
        <dbReference type="ARBA" id="ARBA00022490"/>
    </source>
</evidence>
<keyword evidence="3" id="KW-0963">Cytoplasm</keyword>
<dbReference type="InterPro" id="IPR027417">
    <property type="entry name" value="P-loop_NTPase"/>
</dbReference>
<feature type="repeat" description="TPR" evidence="10">
    <location>
        <begin position="1058"/>
        <end position="1091"/>
    </location>
</feature>
<dbReference type="SMART" id="SM00028">
    <property type="entry name" value="TPR"/>
    <property type="match status" value="5"/>
</dbReference>
<dbReference type="Proteomes" id="UP001054857">
    <property type="component" value="Unassembled WGS sequence"/>
</dbReference>
<keyword evidence="4" id="KW-0493">Microtubule</keyword>
<reference evidence="12 13" key="1">
    <citation type="journal article" date="2021" name="Sci. Rep.">
        <title>Genome sequencing of the multicellular alga Astrephomene provides insights into convergent evolution of germ-soma differentiation.</title>
        <authorList>
            <person name="Yamashita S."/>
            <person name="Yamamoto K."/>
            <person name="Matsuzaki R."/>
            <person name="Suzuki S."/>
            <person name="Yamaguchi H."/>
            <person name="Hirooka S."/>
            <person name="Minakuchi Y."/>
            <person name="Miyagishima S."/>
            <person name="Kawachi M."/>
            <person name="Toyoda A."/>
            <person name="Nozaki H."/>
        </authorList>
    </citation>
    <scope>NUCLEOTIDE SEQUENCE [LARGE SCALE GENOMIC DNA]</scope>
    <source>
        <strain evidence="12 13">NIES-4017</strain>
    </source>
</reference>
<evidence type="ECO:0000313" key="12">
    <source>
        <dbReference type="EMBL" id="GFR47384.1"/>
    </source>
</evidence>
<evidence type="ECO:0000256" key="8">
    <source>
        <dbReference type="ARBA" id="ARBA00023175"/>
    </source>
</evidence>
<dbReference type="CDD" id="cd21037">
    <property type="entry name" value="MLKL_NTD"/>
    <property type="match status" value="1"/>
</dbReference>
<gene>
    <name evidence="12" type="ORF">Agub_g9098</name>
</gene>
<comment type="caution">
    <text evidence="12">The sequence shown here is derived from an EMBL/GenBank/DDBJ whole genome shotgun (WGS) entry which is preliminary data.</text>
</comment>
<evidence type="ECO:0000256" key="2">
    <source>
        <dbReference type="ARBA" id="ARBA00009622"/>
    </source>
</evidence>
<feature type="region of interest" description="Disordered" evidence="11">
    <location>
        <begin position="1"/>
        <end position="30"/>
    </location>
</feature>
<evidence type="ECO:0000256" key="7">
    <source>
        <dbReference type="ARBA" id="ARBA00023054"/>
    </source>
</evidence>
<keyword evidence="8" id="KW-0505">Motor protein</keyword>
<evidence type="ECO:0000256" key="9">
    <source>
        <dbReference type="ARBA" id="ARBA00023212"/>
    </source>
</evidence>
<dbReference type="InterPro" id="IPR059179">
    <property type="entry name" value="MLKL-like_MCAfunc"/>
</dbReference>
<accession>A0AAD3DSP0</accession>
<keyword evidence="13" id="KW-1185">Reference proteome</keyword>
<keyword evidence="7" id="KW-0175">Coiled coil</keyword>
<comment type="subcellular location">
    <subcellularLocation>
        <location evidence="1">Cytoplasm</location>
        <location evidence="1">Cytoskeleton</location>
    </subcellularLocation>
</comment>
<name>A0AAD3DSP0_9CHLO</name>
<evidence type="ECO:0000313" key="13">
    <source>
        <dbReference type="Proteomes" id="UP001054857"/>
    </source>
</evidence>
<evidence type="ECO:0000256" key="11">
    <source>
        <dbReference type="SAM" id="MobiDB-lite"/>
    </source>
</evidence>
<dbReference type="PANTHER" id="PTHR45783:SF3">
    <property type="entry name" value="KINESIN LIGHT CHAIN"/>
    <property type="match status" value="1"/>
</dbReference>
<dbReference type="GO" id="GO:0005874">
    <property type="term" value="C:microtubule"/>
    <property type="evidence" value="ECO:0007669"/>
    <property type="project" value="UniProtKB-KW"/>
</dbReference>